<evidence type="ECO:0000256" key="1">
    <source>
        <dbReference type="ARBA" id="ARBA00002286"/>
    </source>
</evidence>
<protein>
    <submittedName>
        <fullName evidence="3">IS3 family transposase</fullName>
    </submittedName>
</protein>
<dbReference type="Gene3D" id="3.30.420.10">
    <property type="entry name" value="Ribonuclease H-like superfamily/Ribonuclease H"/>
    <property type="match status" value="1"/>
</dbReference>
<dbReference type="InterPro" id="IPR010921">
    <property type="entry name" value="Trp_repressor/repl_initiator"/>
</dbReference>
<dbReference type="RefSeq" id="WP_236624308.1">
    <property type="nucleotide sequence ID" value="NZ_JASBQV010000001.1"/>
</dbReference>
<dbReference type="Gene3D" id="1.10.10.10">
    <property type="entry name" value="Winged helix-like DNA-binding domain superfamily/Winged helix DNA-binding domain"/>
    <property type="match status" value="3"/>
</dbReference>
<dbReference type="Pfam" id="PF13518">
    <property type="entry name" value="HTH_28"/>
    <property type="match status" value="2"/>
</dbReference>
<gene>
    <name evidence="3" type="ORF">QK289_01170</name>
</gene>
<organism evidence="3 4">
    <name type="scientific">Exiguobacterium antarcticum</name>
    <dbReference type="NCBI Taxonomy" id="132920"/>
    <lineage>
        <taxon>Bacteria</taxon>
        <taxon>Bacillati</taxon>
        <taxon>Bacillota</taxon>
        <taxon>Bacilli</taxon>
        <taxon>Bacillales</taxon>
        <taxon>Bacillales Family XII. Incertae Sedis</taxon>
        <taxon>Exiguobacterium</taxon>
    </lineage>
</organism>
<evidence type="ECO:0000313" key="4">
    <source>
        <dbReference type="Proteomes" id="UP001243286"/>
    </source>
</evidence>
<evidence type="ECO:0000259" key="2">
    <source>
        <dbReference type="PROSITE" id="PS50994"/>
    </source>
</evidence>
<dbReference type="InterPro" id="IPR001584">
    <property type="entry name" value="Integrase_cat-core"/>
</dbReference>
<dbReference type="NCBIfam" id="NF033516">
    <property type="entry name" value="transpos_IS3"/>
    <property type="match status" value="1"/>
</dbReference>
<dbReference type="InterPro" id="IPR036388">
    <property type="entry name" value="WH-like_DNA-bd_sf"/>
</dbReference>
<dbReference type="InterPro" id="IPR055247">
    <property type="entry name" value="InsJ-like_HTH"/>
</dbReference>
<dbReference type="InterPro" id="IPR012337">
    <property type="entry name" value="RNaseH-like_sf"/>
</dbReference>
<dbReference type="Pfam" id="PF13333">
    <property type="entry name" value="rve_2"/>
    <property type="match status" value="1"/>
</dbReference>
<dbReference type="EMBL" id="JASBQV010000001">
    <property type="protein sequence ID" value="MDI3233598.1"/>
    <property type="molecule type" value="Genomic_DNA"/>
</dbReference>
<accession>A0ABT6QYG3</accession>
<dbReference type="SUPFAM" id="SSF53098">
    <property type="entry name" value="Ribonuclease H-like"/>
    <property type="match status" value="1"/>
</dbReference>
<dbReference type="Proteomes" id="UP001243286">
    <property type="component" value="Unassembled WGS sequence"/>
</dbReference>
<dbReference type="InterPro" id="IPR048020">
    <property type="entry name" value="Transpos_IS3"/>
</dbReference>
<dbReference type="PROSITE" id="PS50994">
    <property type="entry name" value="INTEGRASE"/>
    <property type="match status" value="1"/>
</dbReference>
<comment type="caution">
    <text evidence="3">The sequence shown here is derived from an EMBL/GenBank/DDBJ whole genome shotgun (WGS) entry which is preliminary data.</text>
</comment>
<reference evidence="3 4" key="1">
    <citation type="submission" date="2023-04" db="EMBL/GenBank/DDBJ databases">
        <title>Antarctic isolates genomes.</title>
        <authorList>
            <person name="Dimov S.G."/>
        </authorList>
    </citation>
    <scope>NUCLEOTIDE SEQUENCE [LARGE SCALE GENOMIC DNA]</scope>
    <source>
        <strain evidence="3 4">AL19</strain>
    </source>
</reference>
<dbReference type="InterPro" id="IPR036397">
    <property type="entry name" value="RNaseH_sf"/>
</dbReference>
<keyword evidence="4" id="KW-1185">Reference proteome</keyword>
<feature type="domain" description="Integrase catalytic" evidence="2">
    <location>
        <begin position="356"/>
        <end position="518"/>
    </location>
</feature>
<dbReference type="SUPFAM" id="SSF48295">
    <property type="entry name" value="TrpR-like"/>
    <property type="match status" value="3"/>
</dbReference>
<dbReference type="InterPro" id="IPR050900">
    <property type="entry name" value="Transposase_IS3/IS150/IS904"/>
</dbReference>
<name>A0ABT6QYG3_9BACL</name>
<dbReference type="InterPro" id="IPR025948">
    <property type="entry name" value="HTH-like_dom"/>
</dbReference>
<dbReference type="Pfam" id="PF13276">
    <property type="entry name" value="HTH_21"/>
    <property type="match status" value="1"/>
</dbReference>
<dbReference type="Pfam" id="PF00665">
    <property type="entry name" value="rve"/>
    <property type="match status" value="1"/>
</dbReference>
<sequence length="518" mass="60807">MATSKFLLDEKIHIIQMYDNGTYTLKEIASLFELSLDTLNTWRRRYRHGGASALSNRTGWTRYSEELKTQAVRAVLDREESLRSATLRFGISSKSVLQRWISQYTGHSTQGKPLKERFTMTKARKTTFEERVEAVMDCIQNGKDYQHTMKTHRVSYQQIYSWVRKFEKDGIDALLDRRGRRKPKEELTAGERFTIEMKQLEKENERLRMENAFPKKVRGDREEVTLSQVRNRDKYEAIQSFAAQFGYPIVALCDLAGISRAAYYKWLHRVPTVRETENTRIIEEMCQIHYSVNGIYGYRRMTLNLKRRFGRNVNSKRIRRLMGVARIYCVIRRKRPKYMRHLPQQTTENILNRDFHAAGPNQKWVTDVTELKYGASQKAYLSAILDLYDGSIRSFVIGHSNNNQLVFDTLERALQGAPESQPLLHSDRGFQYTSHAFRRMTKAAGITQSMSRVGKCIDNGPMESFWGALKCESYYLHKFEEFDELCHAIQQYIRFYNEERYQERLNGLSPLEFRAQAV</sequence>
<proteinExistence type="predicted"/>
<dbReference type="PANTHER" id="PTHR46889:SF5">
    <property type="entry name" value="INTEGRASE PROTEIN"/>
    <property type="match status" value="1"/>
</dbReference>
<comment type="function">
    <text evidence="1">Involved in the transposition of the insertion sequence.</text>
</comment>
<dbReference type="PANTHER" id="PTHR46889">
    <property type="entry name" value="TRANSPOSASE INSF FOR INSERTION SEQUENCE IS3B-RELATED"/>
    <property type="match status" value="1"/>
</dbReference>
<evidence type="ECO:0000313" key="3">
    <source>
        <dbReference type="EMBL" id="MDI3233598.1"/>
    </source>
</evidence>